<evidence type="ECO:0000313" key="6">
    <source>
        <dbReference type="Proteomes" id="UP000886876"/>
    </source>
</evidence>
<evidence type="ECO:0000256" key="1">
    <source>
        <dbReference type="ARBA" id="ARBA00006068"/>
    </source>
</evidence>
<comment type="caution">
    <text evidence="5">The sequence shown here is derived from an EMBL/GenBank/DDBJ whole genome shotgun (WGS) entry which is preliminary data.</text>
</comment>
<dbReference type="PANTHER" id="PTHR33392:SF6">
    <property type="entry name" value="POLYISOPRENYL-TEICHOIC ACID--PEPTIDOGLYCAN TEICHOIC ACID TRANSFERASE TAGU"/>
    <property type="match status" value="1"/>
</dbReference>
<accession>A0A9D1G568</accession>
<keyword evidence="3" id="KW-0812">Transmembrane</keyword>
<feature type="compositionally biased region" description="Low complexity" evidence="2">
    <location>
        <begin position="88"/>
        <end position="97"/>
    </location>
</feature>
<feature type="domain" description="Cell envelope-related transcriptional attenuator" evidence="4">
    <location>
        <begin position="124"/>
        <end position="276"/>
    </location>
</feature>
<dbReference type="AlphaFoldDB" id="A0A9D1G568"/>
<gene>
    <name evidence="5" type="ORF">IAD42_06105</name>
</gene>
<dbReference type="PANTHER" id="PTHR33392">
    <property type="entry name" value="POLYISOPRENYL-TEICHOIC ACID--PEPTIDOGLYCAN TEICHOIC ACID TRANSFERASE TAGU"/>
    <property type="match status" value="1"/>
</dbReference>
<evidence type="ECO:0000256" key="2">
    <source>
        <dbReference type="SAM" id="MobiDB-lite"/>
    </source>
</evidence>
<feature type="region of interest" description="Disordered" evidence="2">
    <location>
        <begin position="1"/>
        <end position="29"/>
    </location>
</feature>
<comment type="similarity">
    <text evidence="1">Belongs to the LytR/CpsA/Psr (LCP) family.</text>
</comment>
<dbReference type="InterPro" id="IPR050922">
    <property type="entry name" value="LytR/CpsA/Psr_CW_biosynth"/>
</dbReference>
<protein>
    <submittedName>
        <fullName evidence="5">LCP family protein</fullName>
    </submittedName>
</protein>
<evidence type="ECO:0000259" key="4">
    <source>
        <dbReference type="Pfam" id="PF03816"/>
    </source>
</evidence>
<feature type="compositionally biased region" description="Low complexity" evidence="2">
    <location>
        <begin position="409"/>
        <end position="422"/>
    </location>
</feature>
<dbReference type="NCBIfam" id="TIGR00350">
    <property type="entry name" value="lytR_cpsA_psr"/>
    <property type="match status" value="1"/>
</dbReference>
<reference evidence="5" key="2">
    <citation type="journal article" date="2021" name="PeerJ">
        <title>Extensive microbial diversity within the chicken gut microbiome revealed by metagenomics and culture.</title>
        <authorList>
            <person name="Gilroy R."/>
            <person name="Ravi A."/>
            <person name="Getino M."/>
            <person name="Pursley I."/>
            <person name="Horton D.L."/>
            <person name="Alikhan N.F."/>
            <person name="Baker D."/>
            <person name="Gharbi K."/>
            <person name="Hall N."/>
            <person name="Watson M."/>
            <person name="Adriaenssens E.M."/>
            <person name="Foster-Nyarko E."/>
            <person name="Jarju S."/>
            <person name="Secka A."/>
            <person name="Antonio M."/>
            <person name="Oren A."/>
            <person name="Chaudhuri R.R."/>
            <person name="La Ragione R."/>
            <person name="Hildebrand F."/>
            <person name="Pallen M.J."/>
        </authorList>
    </citation>
    <scope>NUCLEOTIDE SEQUENCE</scope>
    <source>
        <strain evidence="5">ChiHecec3B27-6122</strain>
    </source>
</reference>
<evidence type="ECO:0000256" key="3">
    <source>
        <dbReference type="SAM" id="Phobius"/>
    </source>
</evidence>
<dbReference type="Gene3D" id="3.40.630.190">
    <property type="entry name" value="LCP protein"/>
    <property type="match status" value="1"/>
</dbReference>
<dbReference type="InterPro" id="IPR004474">
    <property type="entry name" value="LytR_CpsA_psr"/>
</dbReference>
<dbReference type="EMBL" id="DVJS01000151">
    <property type="protein sequence ID" value="HIS97533.1"/>
    <property type="molecule type" value="Genomic_DNA"/>
</dbReference>
<name>A0A9D1G568_9FIRM</name>
<feature type="region of interest" description="Disordered" evidence="2">
    <location>
        <begin position="392"/>
        <end position="422"/>
    </location>
</feature>
<feature type="transmembrane region" description="Helical" evidence="3">
    <location>
        <begin position="35"/>
        <end position="56"/>
    </location>
</feature>
<evidence type="ECO:0000313" key="5">
    <source>
        <dbReference type="EMBL" id="HIS97533.1"/>
    </source>
</evidence>
<keyword evidence="3" id="KW-0472">Membrane</keyword>
<sequence>MKLFGNSKRRPEKAGTEAEAKTGTKRRKLSGAKKAGIALGVVLVVAVGAVAGYLAWEKPPERANAGLVDATKESTAPAETDGAEDAAEPTAAPTEDPNAGAPASLNENMYTFAVVGLDQSSNSTDTIMIGRIDTENHTIDVVSIPRDTMVNVPWGVKRVNTLYSVDVNEGGNGIDGMLEGFRDLLGFELDCYALVDLTAFVELVDAIGGVDYDVPIDMVYYDASQDLDINIKAGMQHLTGEEALKVVRFRKGYATADIGRIGTQQDFLKSVASQMLTLGNIPNLPKFLDIFEEYVTTNMTAANISFFVRQFLLCKSEDINFHTAPGNGGDSVKGNSYYALYVDEWMALVNECLNPYDRDVTEENVNILTHSYETGFYTTTGVIEGGRNSFAAHPSYVESTPTPAPEPVETPATEPEQPVTEG</sequence>
<reference evidence="5" key="1">
    <citation type="submission" date="2020-10" db="EMBL/GenBank/DDBJ databases">
        <authorList>
            <person name="Gilroy R."/>
        </authorList>
    </citation>
    <scope>NUCLEOTIDE SEQUENCE</scope>
    <source>
        <strain evidence="5">ChiHecec3B27-6122</strain>
    </source>
</reference>
<feature type="region of interest" description="Disordered" evidence="2">
    <location>
        <begin position="71"/>
        <end position="103"/>
    </location>
</feature>
<keyword evidence="3" id="KW-1133">Transmembrane helix</keyword>
<dbReference type="Proteomes" id="UP000886876">
    <property type="component" value="Unassembled WGS sequence"/>
</dbReference>
<feature type="compositionally biased region" description="Basic and acidic residues" evidence="2">
    <location>
        <begin position="12"/>
        <end position="22"/>
    </location>
</feature>
<organism evidence="5 6">
    <name type="scientific">Candidatus Scatomorpha pullistercoris</name>
    <dbReference type="NCBI Taxonomy" id="2840929"/>
    <lineage>
        <taxon>Bacteria</taxon>
        <taxon>Bacillati</taxon>
        <taxon>Bacillota</taxon>
        <taxon>Clostridia</taxon>
        <taxon>Eubacteriales</taxon>
        <taxon>Candidatus Scatomorpha</taxon>
    </lineage>
</organism>
<proteinExistence type="inferred from homology"/>
<dbReference type="Pfam" id="PF03816">
    <property type="entry name" value="LytR_cpsA_psr"/>
    <property type="match status" value="1"/>
</dbReference>